<accession>A0A0C3NAD4</accession>
<dbReference type="AlphaFoldDB" id="A0A0C3NAD4"/>
<dbReference type="HOGENOM" id="CLU_1261991_0_0_1"/>
<evidence type="ECO:0000313" key="2">
    <source>
        <dbReference type="Proteomes" id="UP000054217"/>
    </source>
</evidence>
<gene>
    <name evidence="1" type="ORF">M404DRAFT_36650</name>
</gene>
<sequence>MAFRCKGNPYGLDEMELRTYENHFALLSRQVQFWPPPDQVRTAAVKWETLAHLQAISGIQRWAVPEMHIISDGDPIDDAYVLKRSHSDCGKHVILPTAPKSSRTWAHLKNNTNKDSDEVWIAQQYIPSLVFLGEWQVIIVGGQIMSVTHTHRLNNGGWSGIPVTSFLSLEEAGKIWYDALLSCLLDLELDLANRKDESQSIAEWRKKIVNPQRGDIETR</sequence>
<dbReference type="OrthoDB" id="3270899at2759"/>
<dbReference type="InParanoid" id="A0A0C3NAD4"/>
<keyword evidence="2" id="KW-1185">Reference proteome</keyword>
<dbReference type="EMBL" id="KN832326">
    <property type="protein sequence ID" value="KIN92865.1"/>
    <property type="molecule type" value="Genomic_DNA"/>
</dbReference>
<name>A0A0C3NAD4_PISTI</name>
<dbReference type="Proteomes" id="UP000054217">
    <property type="component" value="Unassembled WGS sequence"/>
</dbReference>
<dbReference type="STRING" id="870435.A0A0C3NAD4"/>
<protein>
    <submittedName>
        <fullName evidence="1">Uncharacterized protein</fullName>
    </submittedName>
</protein>
<evidence type="ECO:0000313" key="1">
    <source>
        <dbReference type="EMBL" id="KIN92865.1"/>
    </source>
</evidence>
<organism evidence="1 2">
    <name type="scientific">Pisolithus tinctorius Marx 270</name>
    <dbReference type="NCBI Taxonomy" id="870435"/>
    <lineage>
        <taxon>Eukaryota</taxon>
        <taxon>Fungi</taxon>
        <taxon>Dikarya</taxon>
        <taxon>Basidiomycota</taxon>
        <taxon>Agaricomycotina</taxon>
        <taxon>Agaricomycetes</taxon>
        <taxon>Agaricomycetidae</taxon>
        <taxon>Boletales</taxon>
        <taxon>Sclerodermatineae</taxon>
        <taxon>Pisolithaceae</taxon>
        <taxon>Pisolithus</taxon>
    </lineage>
</organism>
<reference evidence="1 2" key="1">
    <citation type="submission" date="2014-04" db="EMBL/GenBank/DDBJ databases">
        <authorList>
            <consortium name="DOE Joint Genome Institute"/>
            <person name="Kuo A."/>
            <person name="Kohler A."/>
            <person name="Costa M.D."/>
            <person name="Nagy L.G."/>
            <person name="Floudas D."/>
            <person name="Copeland A."/>
            <person name="Barry K.W."/>
            <person name="Cichocki N."/>
            <person name="Veneault-Fourrey C."/>
            <person name="LaButti K."/>
            <person name="Lindquist E.A."/>
            <person name="Lipzen A."/>
            <person name="Lundell T."/>
            <person name="Morin E."/>
            <person name="Murat C."/>
            <person name="Sun H."/>
            <person name="Tunlid A."/>
            <person name="Henrissat B."/>
            <person name="Grigoriev I.V."/>
            <person name="Hibbett D.S."/>
            <person name="Martin F."/>
            <person name="Nordberg H.P."/>
            <person name="Cantor M.N."/>
            <person name="Hua S.X."/>
        </authorList>
    </citation>
    <scope>NUCLEOTIDE SEQUENCE [LARGE SCALE GENOMIC DNA]</scope>
    <source>
        <strain evidence="1 2">Marx 270</strain>
    </source>
</reference>
<reference evidence="2" key="2">
    <citation type="submission" date="2015-01" db="EMBL/GenBank/DDBJ databases">
        <title>Evolutionary Origins and Diversification of the Mycorrhizal Mutualists.</title>
        <authorList>
            <consortium name="DOE Joint Genome Institute"/>
            <consortium name="Mycorrhizal Genomics Consortium"/>
            <person name="Kohler A."/>
            <person name="Kuo A."/>
            <person name="Nagy L.G."/>
            <person name="Floudas D."/>
            <person name="Copeland A."/>
            <person name="Barry K.W."/>
            <person name="Cichocki N."/>
            <person name="Veneault-Fourrey C."/>
            <person name="LaButti K."/>
            <person name="Lindquist E.A."/>
            <person name="Lipzen A."/>
            <person name="Lundell T."/>
            <person name="Morin E."/>
            <person name="Murat C."/>
            <person name="Riley R."/>
            <person name="Ohm R."/>
            <person name="Sun H."/>
            <person name="Tunlid A."/>
            <person name="Henrissat B."/>
            <person name="Grigoriev I.V."/>
            <person name="Hibbett D.S."/>
            <person name="Martin F."/>
        </authorList>
    </citation>
    <scope>NUCLEOTIDE SEQUENCE [LARGE SCALE GENOMIC DNA]</scope>
    <source>
        <strain evidence="2">Marx 270</strain>
    </source>
</reference>
<proteinExistence type="predicted"/>